<organism evidence="2 3">
    <name type="scientific">Ceriporiopsis subvermispora (strain B)</name>
    <name type="common">White-rot fungus</name>
    <name type="synonym">Gelatoporia subvermispora</name>
    <dbReference type="NCBI Taxonomy" id="914234"/>
    <lineage>
        <taxon>Eukaryota</taxon>
        <taxon>Fungi</taxon>
        <taxon>Dikarya</taxon>
        <taxon>Basidiomycota</taxon>
        <taxon>Agaricomycotina</taxon>
        <taxon>Agaricomycetes</taxon>
        <taxon>Polyporales</taxon>
        <taxon>Gelatoporiaceae</taxon>
        <taxon>Gelatoporia</taxon>
    </lineage>
</organism>
<dbReference type="EMBL" id="KB445800">
    <property type="protein sequence ID" value="EMD35486.1"/>
    <property type="molecule type" value="Genomic_DNA"/>
</dbReference>
<dbReference type="HOGENOM" id="CLU_044614_1_0_1"/>
<evidence type="ECO:0000313" key="3">
    <source>
        <dbReference type="Proteomes" id="UP000016930"/>
    </source>
</evidence>
<keyword evidence="1" id="KW-0472">Membrane</keyword>
<feature type="transmembrane region" description="Helical" evidence="1">
    <location>
        <begin position="121"/>
        <end position="143"/>
    </location>
</feature>
<keyword evidence="1" id="KW-0812">Transmembrane</keyword>
<evidence type="ECO:0000256" key="1">
    <source>
        <dbReference type="SAM" id="Phobius"/>
    </source>
</evidence>
<feature type="transmembrane region" description="Helical" evidence="1">
    <location>
        <begin position="168"/>
        <end position="188"/>
    </location>
</feature>
<name>M2R9Q1_CERS8</name>
<keyword evidence="1" id="KW-1133">Transmembrane helix</keyword>
<reference evidence="2 3" key="1">
    <citation type="journal article" date="2012" name="Proc. Natl. Acad. Sci. U.S.A.">
        <title>Comparative genomics of Ceriporiopsis subvermispora and Phanerochaete chrysosporium provide insight into selective ligninolysis.</title>
        <authorList>
            <person name="Fernandez-Fueyo E."/>
            <person name="Ruiz-Duenas F.J."/>
            <person name="Ferreira P."/>
            <person name="Floudas D."/>
            <person name="Hibbett D.S."/>
            <person name="Canessa P."/>
            <person name="Larrondo L.F."/>
            <person name="James T.Y."/>
            <person name="Seelenfreund D."/>
            <person name="Lobos S."/>
            <person name="Polanco R."/>
            <person name="Tello M."/>
            <person name="Honda Y."/>
            <person name="Watanabe T."/>
            <person name="Watanabe T."/>
            <person name="Ryu J.S."/>
            <person name="Kubicek C.P."/>
            <person name="Schmoll M."/>
            <person name="Gaskell J."/>
            <person name="Hammel K.E."/>
            <person name="St John F.J."/>
            <person name="Vanden Wymelenberg A."/>
            <person name="Sabat G."/>
            <person name="Splinter BonDurant S."/>
            <person name="Syed K."/>
            <person name="Yadav J.S."/>
            <person name="Doddapaneni H."/>
            <person name="Subramanian V."/>
            <person name="Lavin J.L."/>
            <person name="Oguiza J.A."/>
            <person name="Perez G."/>
            <person name="Pisabarro A.G."/>
            <person name="Ramirez L."/>
            <person name="Santoyo F."/>
            <person name="Master E."/>
            <person name="Coutinho P.M."/>
            <person name="Henrissat B."/>
            <person name="Lombard V."/>
            <person name="Magnuson J.K."/>
            <person name="Kuees U."/>
            <person name="Hori C."/>
            <person name="Igarashi K."/>
            <person name="Samejima M."/>
            <person name="Held B.W."/>
            <person name="Barry K.W."/>
            <person name="LaButti K.M."/>
            <person name="Lapidus A."/>
            <person name="Lindquist E.A."/>
            <person name="Lucas S.M."/>
            <person name="Riley R."/>
            <person name="Salamov A.A."/>
            <person name="Hoffmeister D."/>
            <person name="Schwenk D."/>
            <person name="Hadar Y."/>
            <person name="Yarden O."/>
            <person name="de Vries R.P."/>
            <person name="Wiebenga A."/>
            <person name="Stenlid J."/>
            <person name="Eastwood D."/>
            <person name="Grigoriev I.V."/>
            <person name="Berka R.M."/>
            <person name="Blanchette R.A."/>
            <person name="Kersten P."/>
            <person name="Martinez A.T."/>
            <person name="Vicuna R."/>
            <person name="Cullen D."/>
        </authorList>
    </citation>
    <scope>NUCLEOTIDE SEQUENCE [LARGE SCALE GENOMIC DNA]</scope>
    <source>
        <strain evidence="2 3">B</strain>
    </source>
</reference>
<feature type="transmembrane region" description="Helical" evidence="1">
    <location>
        <begin position="209"/>
        <end position="229"/>
    </location>
</feature>
<gene>
    <name evidence="2" type="ORF">CERSUDRAFT_116231</name>
</gene>
<dbReference type="OrthoDB" id="3357408at2759"/>
<dbReference type="Proteomes" id="UP000016930">
    <property type="component" value="Unassembled WGS sequence"/>
</dbReference>
<protein>
    <recommendedName>
        <fullName evidence="4">Transmembrane protein</fullName>
    </recommendedName>
</protein>
<feature type="transmembrane region" description="Helical" evidence="1">
    <location>
        <begin position="47"/>
        <end position="66"/>
    </location>
</feature>
<feature type="transmembrane region" description="Helical" evidence="1">
    <location>
        <begin position="235"/>
        <end position="255"/>
    </location>
</feature>
<sequence>MAFGLIEARILGLLISSFFLGVHLTTTCVCVWAILVWNPARGRRVHWGFLAATLMMAIIGTVDVSTDGVTNVRVWTTGNLKLFTDETVWMNLTKNVDISLRLLIGDAVLIYRCWIVYERKWLAVIPSLLVWLGNVTASIILIVRSADAVGISSGINAPSLVPWTTAELALTVALNTITCSLIVFRIWTVSRSVRSIVAGPDRLLYAMRVLVESGGFYVLSATITLITVLTRSAAVYITANSLCQITAICFNLIIIRFDRNLANKSQIATMSASRSIPMNSLNQGSRAKSSTTPQRFVEIEVQRATATDAESLSVNSKAGEL</sequence>
<accession>M2R9Q1</accession>
<dbReference type="AlphaFoldDB" id="M2R9Q1"/>
<evidence type="ECO:0000313" key="2">
    <source>
        <dbReference type="EMBL" id="EMD35486.1"/>
    </source>
</evidence>
<evidence type="ECO:0008006" key="4">
    <source>
        <dbReference type="Google" id="ProtNLM"/>
    </source>
</evidence>
<keyword evidence="3" id="KW-1185">Reference proteome</keyword>
<proteinExistence type="predicted"/>
<feature type="transmembrane region" description="Helical" evidence="1">
    <location>
        <begin position="12"/>
        <end position="35"/>
    </location>
</feature>